<dbReference type="PANTHER" id="PTHR10634">
    <property type="entry name" value="AN1-TYPE ZINC FINGER PROTEIN"/>
    <property type="match status" value="1"/>
</dbReference>
<dbReference type="InterPro" id="IPR002653">
    <property type="entry name" value="Znf_A20"/>
</dbReference>
<evidence type="ECO:0000259" key="8">
    <source>
        <dbReference type="PROSITE" id="PS51036"/>
    </source>
</evidence>
<feature type="domain" description="AN1-type" evidence="9">
    <location>
        <begin position="217"/>
        <end position="263"/>
    </location>
</feature>
<feature type="compositionally biased region" description="Polar residues" evidence="7">
    <location>
        <begin position="192"/>
        <end position="203"/>
    </location>
</feature>
<feature type="compositionally biased region" description="Basic and acidic residues" evidence="7">
    <location>
        <begin position="115"/>
        <end position="127"/>
    </location>
</feature>
<dbReference type="FunFam" id="4.10.1110.10:FF:000001">
    <property type="entry name" value="Zinc finger AN1-type containing 6"/>
    <property type="match status" value="1"/>
</dbReference>
<evidence type="ECO:0000259" key="9">
    <source>
        <dbReference type="PROSITE" id="PS51039"/>
    </source>
</evidence>
<evidence type="ECO:0000256" key="3">
    <source>
        <dbReference type="ARBA" id="ARBA00022771"/>
    </source>
</evidence>
<evidence type="ECO:0000313" key="10">
    <source>
        <dbReference type="Ensembl" id="ENSHHUP00000062473.1"/>
    </source>
</evidence>
<dbReference type="Gene3D" id="4.10.1110.10">
    <property type="entry name" value="AN1-like Zinc finger"/>
    <property type="match status" value="1"/>
</dbReference>
<dbReference type="Gene3D" id="1.20.5.4770">
    <property type="match status" value="1"/>
</dbReference>
<keyword evidence="1" id="KW-0597">Phosphoprotein</keyword>
<name>A0A4W5PJZ3_9TELE</name>
<keyword evidence="5" id="KW-0007">Acetylation</keyword>
<organism evidence="10 11">
    <name type="scientific">Hucho hucho</name>
    <name type="common">huchen</name>
    <dbReference type="NCBI Taxonomy" id="62062"/>
    <lineage>
        <taxon>Eukaryota</taxon>
        <taxon>Metazoa</taxon>
        <taxon>Chordata</taxon>
        <taxon>Craniata</taxon>
        <taxon>Vertebrata</taxon>
        <taxon>Euteleostomi</taxon>
        <taxon>Actinopterygii</taxon>
        <taxon>Neopterygii</taxon>
        <taxon>Teleostei</taxon>
        <taxon>Protacanthopterygii</taxon>
        <taxon>Salmoniformes</taxon>
        <taxon>Salmonidae</taxon>
        <taxon>Salmoninae</taxon>
        <taxon>Hucho</taxon>
    </lineage>
</organism>
<dbReference type="GO" id="GO:0003677">
    <property type="term" value="F:DNA binding"/>
    <property type="evidence" value="ECO:0007669"/>
    <property type="project" value="InterPro"/>
</dbReference>
<dbReference type="AlphaFoldDB" id="A0A4W5PJZ3"/>
<evidence type="ECO:0000256" key="6">
    <source>
        <dbReference type="PROSITE-ProRule" id="PRU00449"/>
    </source>
</evidence>
<sequence length="282" mass="30634">MAQETNQSQGPLLCTTGCGFYSNPRNNGMCSMCYKDFLQRQNNNGRVSPPVSSSAAVSSLGESLLAQCSESSTVDVPSATTHTDTGMNRVVSSQALLTAAPATHSEEESTATPEEDLKTEEIQERAPCRAAVESEQQEPSTAGSSGTLPDRQDSQPMRSQDSQDRKSVRSPAPEDSSRKRKLEEPDGEKVSVSVSEDTDQASVDVQDKPSDSDEPKATKKNRCFSCRKKVGLTGFDCRCGNVFCSMHRYSDIHNCTFNYKADAAEKIRKANPVCVGEKIQKI</sequence>
<evidence type="ECO:0000256" key="1">
    <source>
        <dbReference type="ARBA" id="ARBA00022553"/>
    </source>
</evidence>
<dbReference type="InterPro" id="IPR035896">
    <property type="entry name" value="AN1-like_Znf"/>
</dbReference>
<feature type="domain" description="A20-type" evidence="8">
    <location>
        <begin position="8"/>
        <end position="42"/>
    </location>
</feature>
<evidence type="ECO:0000256" key="7">
    <source>
        <dbReference type="SAM" id="MobiDB-lite"/>
    </source>
</evidence>
<evidence type="ECO:0000256" key="2">
    <source>
        <dbReference type="ARBA" id="ARBA00022723"/>
    </source>
</evidence>
<reference evidence="11" key="1">
    <citation type="submission" date="2018-06" db="EMBL/GenBank/DDBJ databases">
        <title>Genome assembly of Danube salmon.</title>
        <authorList>
            <person name="Macqueen D.J."/>
            <person name="Gundappa M.K."/>
        </authorList>
    </citation>
    <scope>NUCLEOTIDE SEQUENCE [LARGE SCALE GENOMIC DNA]</scope>
</reference>
<dbReference type="PANTHER" id="PTHR10634:SF149">
    <property type="entry name" value="AN1-TYPE DOMAIN-CONTAINING PROTEIN-RELATED"/>
    <property type="match status" value="1"/>
</dbReference>
<dbReference type="InterPro" id="IPR050652">
    <property type="entry name" value="AN1_A20_ZnFinger"/>
</dbReference>
<keyword evidence="4" id="KW-0862">Zinc</keyword>
<dbReference type="GO" id="GO:0008270">
    <property type="term" value="F:zinc ion binding"/>
    <property type="evidence" value="ECO:0007669"/>
    <property type="project" value="UniProtKB-KW"/>
</dbReference>
<keyword evidence="2" id="KW-0479">Metal-binding</keyword>
<feature type="compositionally biased region" description="Basic and acidic residues" evidence="7">
    <location>
        <begin position="205"/>
        <end position="217"/>
    </location>
</feature>
<dbReference type="GeneTree" id="ENSGT00940000160833"/>
<dbReference type="STRING" id="62062.ENSHHUP00000062473"/>
<dbReference type="SUPFAM" id="SSF57716">
    <property type="entry name" value="Glucocorticoid receptor-like (DNA-binding domain)"/>
    <property type="match status" value="1"/>
</dbReference>
<dbReference type="PROSITE" id="PS51039">
    <property type="entry name" value="ZF_AN1"/>
    <property type="match status" value="1"/>
</dbReference>
<evidence type="ECO:0000256" key="4">
    <source>
        <dbReference type="ARBA" id="ARBA00022833"/>
    </source>
</evidence>
<dbReference type="SMART" id="SM00154">
    <property type="entry name" value="ZnF_AN1"/>
    <property type="match status" value="1"/>
</dbReference>
<feature type="compositionally biased region" description="Basic and acidic residues" evidence="7">
    <location>
        <begin position="175"/>
        <end position="189"/>
    </location>
</feature>
<dbReference type="Pfam" id="PF01754">
    <property type="entry name" value="zf-A20"/>
    <property type="match status" value="1"/>
</dbReference>
<dbReference type="PROSITE" id="PS51036">
    <property type="entry name" value="ZF_A20"/>
    <property type="match status" value="1"/>
</dbReference>
<reference evidence="10" key="2">
    <citation type="submission" date="2025-05" db="UniProtKB">
        <authorList>
            <consortium name="Ensembl"/>
        </authorList>
    </citation>
    <scope>IDENTIFICATION</scope>
</reference>
<accession>A0A4W5PJZ3</accession>
<evidence type="ECO:0000256" key="5">
    <source>
        <dbReference type="ARBA" id="ARBA00022990"/>
    </source>
</evidence>
<protein>
    <submittedName>
        <fullName evidence="10">Zinc finger AN1-type containing 6</fullName>
    </submittedName>
</protein>
<dbReference type="FunFam" id="1.20.5.4770:FF:000001">
    <property type="entry name" value="Zinc finger AN1-type containing 6"/>
    <property type="match status" value="1"/>
</dbReference>
<dbReference type="SUPFAM" id="SSF118310">
    <property type="entry name" value="AN1-like Zinc finger"/>
    <property type="match status" value="1"/>
</dbReference>
<proteinExistence type="predicted"/>
<dbReference type="Ensembl" id="ENSHHUT00000064584.1">
    <property type="protein sequence ID" value="ENSHHUP00000062473.1"/>
    <property type="gene ID" value="ENSHHUG00000036946.1"/>
</dbReference>
<keyword evidence="11" id="KW-1185">Reference proteome</keyword>
<dbReference type="Ensembl" id="ENSHHUT00000064593.1">
    <property type="protein sequence ID" value="ENSHHUP00000062480.1"/>
    <property type="gene ID" value="ENSHHUG00000036946.1"/>
</dbReference>
<evidence type="ECO:0000313" key="11">
    <source>
        <dbReference type="Proteomes" id="UP000314982"/>
    </source>
</evidence>
<feature type="compositionally biased region" description="Polar residues" evidence="7">
    <location>
        <begin position="137"/>
        <end position="147"/>
    </location>
</feature>
<dbReference type="InterPro" id="IPR000058">
    <property type="entry name" value="Znf_AN1"/>
</dbReference>
<feature type="region of interest" description="Disordered" evidence="7">
    <location>
        <begin position="99"/>
        <end position="218"/>
    </location>
</feature>
<dbReference type="Proteomes" id="UP000314982">
    <property type="component" value="Unassembled WGS sequence"/>
</dbReference>
<dbReference type="Pfam" id="PF01428">
    <property type="entry name" value="zf-AN1"/>
    <property type="match status" value="1"/>
</dbReference>
<dbReference type="SMART" id="SM00259">
    <property type="entry name" value="ZnF_A20"/>
    <property type="match status" value="1"/>
</dbReference>
<keyword evidence="3 6" id="KW-0863">Zinc-finger</keyword>